<dbReference type="Pfam" id="PF16878">
    <property type="entry name" value="SIX1_SD"/>
    <property type="match status" value="1"/>
</dbReference>
<feature type="region of interest" description="Disordered" evidence="12">
    <location>
        <begin position="690"/>
        <end position="736"/>
    </location>
</feature>
<feature type="compositionally biased region" description="Basic and acidic residues" evidence="12">
    <location>
        <begin position="81"/>
        <end position="97"/>
    </location>
</feature>
<evidence type="ECO:0000256" key="12">
    <source>
        <dbReference type="SAM" id="MobiDB-lite"/>
    </source>
</evidence>
<feature type="region of interest" description="Disordered" evidence="12">
    <location>
        <begin position="47"/>
        <end position="122"/>
    </location>
</feature>
<dbReference type="InterPro" id="IPR001356">
    <property type="entry name" value="HD"/>
</dbReference>
<reference evidence="16" key="2">
    <citation type="submission" date="2014-05" db="EMBL/GenBank/DDBJ databases">
        <title>The genome and life-stage specific transcriptomes of Globodera pallida elucidate key aspects of plant parasitism by a cyst nematode.</title>
        <authorList>
            <person name="Cotton J.A."/>
            <person name="Lilley C.J."/>
            <person name="Jones L.M."/>
            <person name="Kikuchi T."/>
            <person name="Reid A.J."/>
            <person name="Thorpe P."/>
            <person name="Tsai I.J."/>
            <person name="Beasley H."/>
            <person name="Blok V."/>
            <person name="Cock P.J.A."/>
            <person name="Van den Akker S.E."/>
            <person name="Holroyd N."/>
            <person name="Hunt M."/>
            <person name="Mantelin S."/>
            <person name="Naghra H."/>
            <person name="Pain A."/>
            <person name="Palomares-Rius J.E."/>
            <person name="Zarowiecki M."/>
            <person name="Berriman M."/>
            <person name="Jones J.T."/>
            <person name="Urwin P.E."/>
        </authorList>
    </citation>
    <scope>NUCLEOTIDE SEQUENCE [LARGE SCALE GENOMIC DNA]</scope>
    <source>
        <strain evidence="16">Lindley</strain>
    </source>
</reference>
<feature type="compositionally biased region" description="Basic and acidic residues" evidence="12">
    <location>
        <begin position="210"/>
        <end position="225"/>
    </location>
</feature>
<dbReference type="SUPFAM" id="SSF46689">
    <property type="entry name" value="Homeodomain-like"/>
    <property type="match status" value="1"/>
</dbReference>
<dbReference type="InterPro" id="IPR000719">
    <property type="entry name" value="Prot_kinase_dom"/>
</dbReference>
<dbReference type="SMART" id="SM00164">
    <property type="entry name" value="TBC"/>
    <property type="match status" value="1"/>
</dbReference>
<evidence type="ECO:0000256" key="10">
    <source>
        <dbReference type="PROSITE-ProRule" id="PRU00108"/>
    </source>
</evidence>
<evidence type="ECO:0000313" key="17">
    <source>
        <dbReference type="WBParaSite" id="GPLIN_000987900"/>
    </source>
</evidence>
<dbReference type="PROSITE" id="PS50011">
    <property type="entry name" value="PROTEIN_KINASE_DOM"/>
    <property type="match status" value="1"/>
</dbReference>
<dbReference type="PROSITE" id="PS50086">
    <property type="entry name" value="TBC_RABGAP"/>
    <property type="match status" value="1"/>
</dbReference>
<feature type="domain" description="Rab-GAP TBC" evidence="15">
    <location>
        <begin position="1131"/>
        <end position="1323"/>
    </location>
</feature>
<dbReference type="Pfam" id="PF00004">
    <property type="entry name" value="AAA"/>
    <property type="match status" value="1"/>
</dbReference>
<feature type="domain" description="Homeobox" evidence="14">
    <location>
        <begin position="447"/>
        <end position="507"/>
    </location>
</feature>
<evidence type="ECO:0000313" key="16">
    <source>
        <dbReference type="Proteomes" id="UP000050741"/>
    </source>
</evidence>
<dbReference type="GO" id="GO:0005524">
    <property type="term" value="F:ATP binding"/>
    <property type="evidence" value="ECO:0007669"/>
    <property type="project" value="UniProtKB-KW"/>
</dbReference>
<evidence type="ECO:0000259" key="14">
    <source>
        <dbReference type="PROSITE" id="PS50071"/>
    </source>
</evidence>
<dbReference type="GO" id="GO:0006260">
    <property type="term" value="P:DNA replication"/>
    <property type="evidence" value="ECO:0007669"/>
    <property type="project" value="UniProtKB-KW"/>
</dbReference>
<evidence type="ECO:0000256" key="6">
    <source>
        <dbReference type="ARBA" id="ARBA00022840"/>
    </source>
</evidence>
<dbReference type="Pfam" id="PF00566">
    <property type="entry name" value="RabGAP-TBC"/>
    <property type="match status" value="1"/>
</dbReference>
<keyword evidence="9 10" id="KW-0539">Nucleus</keyword>
<dbReference type="PROSITE" id="PS50071">
    <property type="entry name" value="HOMEOBOX_2"/>
    <property type="match status" value="1"/>
</dbReference>
<dbReference type="InterPro" id="IPR009057">
    <property type="entry name" value="Homeodomain-like_sf"/>
</dbReference>
<dbReference type="Pfam" id="PF00046">
    <property type="entry name" value="Homeodomain"/>
    <property type="match status" value="1"/>
</dbReference>
<dbReference type="SUPFAM" id="SSF47923">
    <property type="entry name" value="Ypt/Rab-GAP domain of gyp1p"/>
    <property type="match status" value="2"/>
</dbReference>
<evidence type="ECO:0000256" key="2">
    <source>
        <dbReference type="ARBA" id="ARBA00008161"/>
    </source>
</evidence>
<dbReference type="SMART" id="SM00220">
    <property type="entry name" value="S_TKc"/>
    <property type="match status" value="1"/>
</dbReference>
<dbReference type="Gene3D" id="1.10.472.80">
    <property type="entry name" value="Ypt/Rab-GAP domain of gyp1p, domain 3"/>
    <property type="match status" value="1"/>
</dbReference>
<dbReference type="CDD" id="cd00086">
    <property type="entry name" value="homeodomain"/>
    <property type="match status" value="1"/>
</dbReference>
<evidence type="ECO:0000256" key="7">
    <source>
        <dbReference type="ARBA" id="ARBA00023125"/>
    </source>
</evidence>
<keyword evidence="16" id="KW-1185">Reference proteome</keyword>
<feature type="compositionally biased region" description="Low complexity" evidence="12">
    <location>
        <begin position="529"/>
        <end position="542"/>
    </location>
</feature>
<dbReference type="Pfam" id="PF00069">
    <property type="entry name" value="Pkinase"/>
    <property type="match status" value="1"/>
</dbReference>
<evidence type="ECO:0000256" key="8">
    <source>
        <dbReference type="ARBA" id="ARBA00023155"/>
    </source>
</evidence>
<dbReference type="GO" id="GO:0016887">
    <property type="term" value="F:ATP hydrolysis activity"/>
    <property type="evidence" value="ECO:0007669"/>
    <property type="project" value="InterPro"/>
</dbReference>
<evidence type="ECO:0000256" key="4">
    <source>
        <dbReference type="ARBA" id="ARBA00022705"/>
    </source>
</evidence>
<dbReference type="Gene3D" id="3.40.50.300">
    <property type="entry name" value="P-loop containing nucleotide triphosphate hydrolases"/>
    <property type="match status" value="1"/>
</dbReference>
<dbReference type="GO" id="GO:0004672">
    <property type="term" value="F:protein kinase activity"/>
    <property type="evidence" value="ECO:0007669"/>
    <property type="project" value="InterPro"/>
</dbReference>
<dbReference type="Gene3D" id="1.10.510.10">
    <property type="entry name" value="Transferase(Phosphotransferase) domain 1"/>
    <property type="match status" value="1"/>
</dbReference>
<dbReference type="CDD" id="cd00009">
    <property type="entry name" value="AAA"/>
    <property type="match status" value="1"/>
</dbReference>
<proteinExistence type="inferred from homology"/>
<evidence type="ECO:0000256" key="11">
    <source>
        <dbReference type="RuleBase" id="RU000682"/>
    </source>
</evidence>
<comment type="subcellular location">
    <subcellularLocation>
        <location evidence="1 10 11">Nucleus</location>
    </subcellularLocation>
</comment>
<keyword evidence="3" id="KW-0217">Developmental protein</keyword>
<evidence type="ECO:0000256" key="3">
    <source>
        <dbReference type="ARBA" id="ARBA00022473"/>
    </source>
</evidence>
<dbReference type="SUPFAM" id="SSF56112">
    <property type="entry name" value="Protein kinase-like (PK-like)"/>
    <property type="match status" value="1"/>
</dbReference>
<dbReference type="PANTHER" id="PTHR10390">
    <property type="entry name" value="HOMEOBOX PROTEIN SIX"/>
    <property type="match status" value="1"/>
</dbReference>
<dbReference type="Gene3D" id="1.10.8.270">
    <property type="entry name" value="putative rabgap domain of human tbc1 domain family member 14 like domains"/>
    <property type="match status" value="1"/>
</dbReference>
<evidence type="ECO:0000259" key="15">
    <source>
        <dbReference type="PROSITE" id="PS50086"/>
    </source>
</evidence>
<sequence>MLNPATLQQLWTTVFTPQNIANSAGGGNGTPPTNSFAHQMFPIAAAAAAAASTHHNRRRQQHNNNNPLDTSKTPKQRHLRGREEGSHNDNGHNDREEKRRRRGHQQQQQQQQGDDDCYGDGVVDAEQRRSPVVVVVDGIVEENSGDGTNRSLLDDVDEYEGDRRNRSSSSNLPPGVGQPTADGGGGKGATPKRDNAGGGGGGDKSQSTQPKREQREDGELKEEKSGISPPTNSTADAKIQAQLMQNYLHKMLCAITHQQLSRDNNSQAQLLISRTTTGSPATASTTMANAADSAASSSHSAAPAVVAPPNNAAIPSGSLFPGIPFPKMVFGVNTEQILKKCEQLEESNDVEKLSRFLYGLPPTVQMHIAMHEPVLRARALISYNTGNFKELYSILESHKFSQQCHQKLQHMWWDAHYQEAERMRGRTLGPVDKYRVRKKYPCPPTIWDGEQKTHCFKEKTRTMLRQHYLQDQYPNPAKKKQLAEETGLTAMQVGNWFKNRRQRDRAATAKNKMNGGARLPLGLSPSPKNSRNNGSNTNTNQNDSCDSEFDDDEMRSFSHSHNSSEPEEEERMAVDDAFGCEGAESTEEATGRKQKHFTIGQLTTTAHPHEERRLQNVQDDGRRTGDVEQFIGCGSTMPSAMPAAVFPTIVAPQAAAAATPFNPLHLLFLMHSAAAQQTFLMNDFHNYHHQNQQQQQNTEQAVSKVTCSSHSTPSSTLWPKQPTTTENNAGRNVMANSPENNVISTSMLGRLASIASISHDNLCRYLELIKCQTIPNGVIIVSEHYSAQYCRVQNRNSIVIGSLSIENILFRVSNERVKVKLSHFGLYYISEGNEAIKEAICLPWYLSPECVLNAEEKLSYCSDIWSFGILLVELFTGWQLAQIWSRKQVMSVLRSVVFKTKHGSCLENLLDSVEISCPAFKSSSHCLQNARFVSEKCLQIAPMDRPNSTDLLQLLDEANQQDERILSEEDLAKFGFTTKTVNEVFFLWKLCGSSVESILIRNGIIQNRPPVLAFPRLLVDDFRLYGNEKARKVNLALNVAELPLNNLLERLNSIPRDELYLSLDWIKIRGCDQGNESKAFLSLPLVADSVQSLVVKERDINYQFKRMRLFRRFLSAFPYKSDLLRHECQKDIPPVYRGAVWASLLDVFPAFNGVFPHEDFCQIDTFSEHPSDRQLQVDIPRCHQYDELMSSPMAHYRMKLLIKTLLVSRKDDDFVYWQGLDSLSAPFLILHFNDLSTAFRCLNAFIERYLRGFFLQDNSTVIRNYLAEFMRVLEFVDPELFTHLISLDFHPELFAIPWFLTCFAHVLPLHKLFHLWDSLLLADSQFPLKKVTERQPKRDGAVDNGTTSHSAKPWVEKYRPKKVDEVVYQDEVVSVLKKCVQGADLPNLLFYGPPGTGKTSAAVALCRQLFTTAPLYKDRVLELNASDERGIDIVRHRIKDFSKVAISSARVGKDFVVPLKVIILDEADAMTGPAQSALRRTMESEAQTTRFFLICNYITRIIEPLTS</sequence>
<evidence type="ECO:0000256" key="1">
    <source>
        <dbReference type="ARBA" id="ARBA00004123"/>
    </source>
</evidence>
<dbReference type="SMART" id="SM00382">
    <property type="entry name" value="AAA"/>
    <property type="match status" value="1"/>
</dbReference>
<dbReference type="InterPro" id="IPR003959">
    <property type="entry name" value="ATPase_AAA_core"/>
</dbReference>
<evidence type="ECO:0000256" key="9">
    <source>
        <dbReference type="ARBA" id="ARBA00023242"/>
    </source>
</evidence>
<feature type="DNA-binding region" description="Homeobox" evidence="10">
    <location>
        <begin position="449"/>
        <end position="508"/>
    </location>
</feature>
<evidence type="ECO:0000259" key="13">
    <source>
        <dbReference type="PROSITE" id="PS50011"/>
    </source>
</evidence>
<keyword evidence="4" id="KW-0235">DNA replication</keyword>
<evidence type="ECO:0000256" key="5">
    <source>
        <dbReference type="ARBA" id="ARBA00022741"/>
    </source>
</evidence>
<dbReference type="Proteomes" id="UP000050741">
    <property type="component" value="Unassembled WGS sequence"/>
</dbReference>
<keyword evidence="7 10" id="KW-0238">DNA-binding</keyword>
<dbReference type="InterPro" id="IPR027417">
    <property type="entry name" value="P-loop_NTPase"/>
</dbReference>
<feature type="compositionally biased region" description="Polar residues" evidence="12">
    <location>
        <begin position="698"/>
        <end position="736"/>
    </location>
</feature>
<dbReference type="SMART" id="SM00389">
    <property type="entry name" value="HOX"/>
    <property type="match status" value="1"/>
</dbReference>
<keyword evidence="5" id="KW-0547">Nucleotide-binding</keyword>
<dbReference type="GO" id="GO:0005667">
    <property type="term" value="C:transcription regulator complex"/>
    <property type="evidence" value="ECO:0007669"/>
    <property type="project" value="TreeGrafter"/>
</dbReference>
<organism evidence="16 17">
    <name type="scientific">Globodera pallida</name>
    <name type="common">Potato cyst nematode worm</name>
    <name type="synonym">Heterodera pallida</name>
    <dbReference type="NCBI Taxonomy" id="36090"/>
    <lineage>
        <taxon>Eukaryota</taxon>
        <taxon>Metazoa</taxon>
        <taxon>Ecdysozoa</taxon>
        <taxon>Nematoda</taxon>
        <taxon>Chromadorea</taxon>
        <taxon>Rhabditida</taxon>
        <taxon>Tylenchina</taxon>
        <taxon>Tylenchomorpha</taxon>
        <taxon>Tylenchoidea</taxon>
        <taxon>Heteroderidae</taxon>
        <taxon>Heteroderinae</taxon>
        <taxon>Globodera</taxon>
    </lineage>
</organism>
<reference evidence="16" key="1">
    <citation type="submission" date="2013-12" db="EMBL/GenBank/DDBJ databases">
        <authorList>
            <person name="Aslett M."/>
        </authorList>
    </citation>
    <scope>NUCLEOTIDE SEQUENCE [LARGE SCALE GENOMIC DNA]</scope>
    <source>
        <strain evidence="16">Lindley</strain>
    </source>
</reference>
<dbReference type="WBParaSite" id="GPLIN_000987900">
    <property type="protein sequence ID" value="GPLIN_000987900"/>
    <property type="gene ID" value="GPLIN_000987900"/>
</dbReference>
<feature type="region of interest" description="Disordered" evidence="12">
    <location>
        <begin position="494"/>
        <end position="573"/>
    </location>
</feature>
<dbReference type="SUPFAM" id="SSF52540">
    <property type="entry name" value="P-loop containing nucleoside triphosphate hydrolases"/>
    <property type="match status" value="1"/>
</dbReference>
<feature type="domain" description="Protein kinase" evidence="13">
    <location>
        <begin position="664"/>
        <end position="965"/>
    </location>
</feature>
<dbReference type="PANTHER" id="PTHR10390:SF33">
    <property type="entry name" value="PROTEIN OPTIX"/>
    <property type="match status" value="1"/>
</dbReference>
<dbReference type="FunFam" id="1.10.8.270:FF:000044">
    <property type="entry name" value="TBC Kinase homolog"/>
    <property type="match status" value="1"/>
</dbReference>
<comment type="similarity">
    <text evidence="2">Belongs to the SIX/Sine oculis homeobox family.</text>
</comment>
<dbReference type="GO" id="GO:0005634">
    <property type="term" value="C:nucleus"/>
    <property type="evidence" value="ECO:0007669"/>
    <property type="project" value="UniProtKB-SubCell"/>
</dbReference>
<dbReference type="GO" id="GO:0000981">
    <property type="term" value="F:DNA-binding transcription factor activity, RNA polymerase II-specific"/>
    <property type="evidence" value="ECO:0007669"/>
    <property type="project" value="TreeGrafter"/>
</dbReference>
<feature type="region of interest" description="Disordered" evidence="12">
    <location>
        <begin position="139"/>
        <end position="234"/>
    </location>
</feature>
<reference evidence="17" key="3">
    <citation type="submission" date="2016-06" db="UniProtKB">
        <authorList>
            <consortium name="WormBaseParasite"/>
        </authorList>
    </citation>
    <scope>IDENTIFICATION</scope>
</reference>
<dbReference type="InterPro" id="IPR031701">
    <property type="entry name" value="SIX1_SD"/>
</dbReference>
<dbReference type="GO" id="GO:0000978">
    <property type="term" value="F:RNA polymerase II cis-regulatory region sequence-specific DNA binding"/>
    <property type="evidence" value="ECO:0007669"/>
    <property type="project" value="TreeGrafter"/>
</dbReference>
<dbReference type="InterPro" id="IPR035969">
    <property type="entry name" value="Rab-GAP_TBC_sf"/>
</dbReference>
<name>A0A183CAH9_GLOPA</name>
<dbReference type="InterPro" id="IPR011009">
    <property type="entry name" value="Kinase-like_dom_sf"/>
</dbReference>
<dbReference type="InterPro" id="IPR003593">
    <property type="entry name" value="AAA+_ATPase"/>
</dbReference>
<keyword evidence="6" id="KW-0067">ATP-binding</keyword>
<dbReference type="InterPro" id="IPR000195">
    <property type="entry name" value="Rab-GAP-TBC_dom"/>
</dbReference>
<accession>A0A183CAH9</accession>
<protein>
    <submittedName>
        <fullName evidence="17">Homeobox domain-containing protein</fullName>
    </submittedName>
</protein>
<dbReference type="FunFam" id="1.10.10.60:FF:000046">
    <property type="entry name" value="SIX homeobox 3"/>
    <property type="match status" value="1"/>
</dbReference>
<keyword evidence="8 10" id="KW-0371">Homeobox</keyword>
<dbReference type="FunFam" id="3.40.50.300:FF:000952">
    <property type="entry name" value="Replication factor C subunit 2"/>
    <property type="match status" value="1"/>
</dbReference>
<dbReference type="Gene3D" id="1.10.10.60">
    <property type="entry name" value="Homeodomain-like"/>
    <property type="match status" value="1"/>
</dbReference>